<reference evidence="9" key="1">
    <citation type="submission" date="2020-05" db="EMBL/GenBank/DDBJ databases">
        <title>Phylogenomic resolution of chytrid fungi.</title>
        <authorList>
            <person name="Stajich J.E."/>
            <person name="Amses K."/>
            <person name="Simmons R."/>
            <person name="Seto K."/>
            <person name="Myers J."/>
            <person name="Bonds A."/>
            <person name="Quandt C.A."/>
            <person name="Barry K."/>
            <person name="Liu P."/>
            <person name="Grigoriev I."/>
            <person name="Longcore J.E."/>
            <person name="James T.Y."/>
        </authorList>
    </citation>
    <scope>NUCLEOTIDE SEQUENCE</scope>
    <source>
        <strain evidence="9">JEL0318</strain>
    </source>
</reference>
<comment type="subcellular location">
    <subcellularLocation>
        <location evidence="1">Endoplasmic reticulum membrane</location>
        <topology evidence="1">Multi-pass membrane protein</topology>
    </subcellularLocation>
</comment>
<sequence>MAQSSKWNIDLAGLDSSNSPNCKDLLLTLYATRIQKAHKQIESKQQDESTVASAANADMDNLKLKKAWDAALAPAKNIPMNAFMLWMSGNSVQIFSILMTAMLLFNSAKATVAVSSVFQKFAITPRAPHKPSTPIAQLAADPLLPAKLTYIIMQLACLGLGVWKCGKMGLLPTAQSDWLAFMGRKEVSFFGKGG</sequence>
<keyword evidence="6 8" id="KW-1133">Transmembrane helix</keyword>
<evidence type="ECO:0000256" key="5">
    <source>
        <dbReference type="ARBA" id="ARBA00022824"/>
    </source>
</evidence>
<keyword evidence="4 8" id="KW-0812">Transmembrane</keyword>
<accession>A0AAD5SDX9</accession>
<dbReference type="PANTHER" id="PTHR19315">
    <property type="entry name" value="ER MEMBRANE PROTEIN COMPLEX SUBUNIT 4"/>
    <property type="match status" value="1"/>
</dbReference>
<evidence type="ECO:0000256" key="7">
    <source>
        <dbReference type="ARBA" id="ARBA00023136"/>
    </source>
</evidence>
<evidence type="ECO:0000256" key="3">
    <source>
        <dbReference type="ARBA" id="ARBA00020820"/>
    </source>
</evidence>
<evidence type="ECO:0000256" key="8">
    <source>
        <dbReference type="SAM" id="Phobius"/>
    </source>
</evidence>
<proteinExistence type="inferred from homology"/>
<keyword evidence="7 8" id="KW-0472">Membrane</keyword>
<comment type="similarity">
    <text evidence="2">Belongs to the EMC4 family.</text>
</comment>
<evidence type="ECO:0000256" key="4">
    <source>
        <dbReference type="ARBA" id="ARBA00022692"/>
    </source>
</evidence>
<dbReference type="GO" id="GO:0005789">
    <property type="term" value="C:endoplasmic reticulum membrane"/>
    <property type="evidence" value="ECO:0007669"/>
    <property type="project" value="UniProtKB-SubCell"/>
</dbReference>
<dbReference type="AlphaFoldDB" id="A0AAD5SDX9"/>
<evidence type="ECO:0000256" key="2">
    <source>
        <dbReference type="ARBA" id="ARBA00007715"/>
    </source>
</evidence>
<feature type="transmembrane region" description="Helical" evidence="8">
    <location>
        <begin position="83"/>
        <end position="105"/>
    </location>
</feature>
<evidence type="ECO:0000256" key="1">
    <source>
        <dbReference type="ARBA" id="ARBA00004477"/>
    </source>
</evidence>
<gene>
    <name evidence="9" type="ORF">HK097_006741</name>
</gene>
<organism evidence="9 10">
    <name type="scientific">Rhizophlyctis rosea</name>
    <dbReference type="NCBI Taxonomy" id="64517"/>
    <lineage>
        <taxon>Eukaryota</taxon>
        <taxon>Fungi</taxon>
        <taxon>Fungi incertae sedis</taxon>
        <taxon>Chytridiomycota</taxon>
        <taxon>Chytridiomycota incertae sedis</taxon>
        <taxon>Chytridiomycetes</taxon>
        <taxon>Rhizophlyctidales</taxon>
        <taxon>Rhizophlyctidaceae</taxon>
        <taxon>Rhizophlyctis</taxon>
    </lineage>
</organism>
<dbReference type="Proteomes" id="UP001212841">
    <property type="component" value="Unassembled WGS sequence"/>
</dbReference>
<keyword evidence="10" id="KW-1185">Reference proteome</keyword>
<name>A0AAD5SDX9_9FUNG</name>
<comment type="caution">
    <text evidence="9">The sequence shown here is derived from an EMBL/GenBank/DDBJ whole genome shotgun (WGS) entry which is preliminary data.</text>
</comment>
<evidence type="ECO:0000313" key="10">
    <source>
        <dbReference type="Proteomes" id="UP001212841"/>
    </source>
</evidence>
<dbReference type="Pfam" id="PF06417">
    <property type="entry name" value="EMC4"/>
    <property type="match status" value="1"/>
</dbReference>
<evidence type="ECO:0000256" key="6">
    <source>
        <dbReference type="ARBA" id="ARBA00022989"/>
    </source>
</evidence>
<evidence type="ECO:0000313" key="9">
    <source>
        <dbReference type="EMBL" id="KAJ3052189.1"/>
    </source>
</evidence>
<dbReference type="EMBL" id="JADGJD010000317">
    <property type="protein sequence ID" value="KAJ3052189.1"/>
    <property type="molecule type" value="Genomic_DNA"/>
</dbReference>
<protein>
    <recommendedName>
        <fullName evidence="3">ER membrane protein complex subunit 4</fullName>
    </recommendedName>
</protein>
<keyword evidence="5" id="KW-0256">Endoplasmic reticulum</keyword>
<dbReference type="InterPro" id="IPR009445">
    <property type="entry name" value="TMEM85/Emc4"/>
</dbReference>